<feature type="domain" description="Gram-positive cocci surface proteins LPxTG" evidence="9">
    <location>
        <begin position="657"/>
        <end position="687"/>
    </location>
</feature>
<reference evidence="10 11" key="1">
    <citation type="submission" date="2020-03" db="EMBL/GenBank/DDBJ databases">
        <authorList>
            <person name="Zhang Z."/>
            <person name="Guo Z."/>
            <person name="Hou Q."/>
            <person name="Shen X."/>
        </authorList>
    </citation>
    <scope>NUCLEOTIDE SEQUENCE [LARGE SCALE GENOMIC DNA]</scope>
    <source>
        <strain evidence="10 11">HBUAS51329</strain>
    </source>
</reference>
<evidence type="ECO:0000313" key="10">
    <source>
        <dbReference type="EMBL" id="NLR30689.1"/>
    </source>
</evidence>
<dbReference type="RefSeq" id="WP_168850499.1">
    <property type="nucleotide sequence ID" value="NZ_JAAVSD010000044.1"/>
</dbReference>
<feature type="compositionally biased region" description="Polar residues" evidence="7">
    <location>
        <begin position="631"/>
        <end position="663"/>
    </location>
</feature>
<evidence type="ECO:0000256" key="3">
    <source>
        <dbReference type="ARBA" id="ARBA00022614"/>
    </source>
</evidence>
<gene>
    <name evidence="10" type="ORF">HEQ44_10910</name>
</gene>
<feature type="compositionally biased region" description="Basic and acidic residues" evidence="7">
    <location>
        <begin position="609"/>
        <end position="619"/>
    </location>
</feature>
<evidence type="ECO:0000313" key="11">
    <source>
        <dbReference type="Proteomes" id="UP000707477"/>
    </source>
</evidence>
<keyword evidence="11" id="KW-1185">Reference proteome</keyword>
<keyword evidence="6" id="KW-0572">Peptidoglycan-anchor</keyword>
<dbReference type="Pfam" id="PF19258">
    <property type="entry name" value="KxYKxGKxW_sig"/>
    <property type="match status" value="1"/>
</dbReference>
<evidence type="ECO:0000256" key="2">
    <source>
        <dbReference type="ARBA" id="ARBA00022525"/>
    </source>
</evidence>
<dbReference type="Proteomes" id="UP000707477">
    <property type="component" value="Unassembled WGS sequence"/>
</dbReference>
<keyword evidence="2" id="KW-0964">Secreted</keyword>
<feature type="signal peptide" evidence="8">
    <location>
        <begin position="1"/>
        <end position="40"/>
    </location>
</feature>
<feature type="compositionally biased region" description="Polar residues" evidence="7">
    <location>
        <begin position="40"/>
        <end position="61"/>
    </location>
</feature>
<dbReference type="SUPFAM" id="SSF52058">
    <property type="entry name" value="L domain-like"/>
    <property type="match status" value="1"/>
</dbReference>
<dbReference type="Gene3D" id="3.10.20.320">
    <property type="entry name" value="Putative peptidoglycan bound protein (lpxtg motif)"/>
    <property type="match status" value="2"/>
</dbReference>
<keyword evidence="1" id="KW-0134">Cell wall</keyword>
<dbReference type="Gene3D" id="3.80.10.10">
    <property type="entry name" value="Ribonuclease Inhibitor"/>
    <property type="match status" value="1"/>
</dbReference>
<evidence type="ECO:0000256" key="8">
    <source>
        <dbReference type="SAM" id="SignalP"/>
    </source>
</evidence>
<organism evidence="10 11">
    <name type="scientific">Levilactobacillus tujiorum</name>
    <dbReference type="NCBI Taxonomy" id="2912243"/>
    <lineage>
        <taxon>Bacteria</taxon>
        <taxon>Bacillati</taxon>
        <taxon>Bacillota</taxon>
        <taxon>Bacilli</taxon>
        <taxon>Lactobacillales</taxon>
        <taxon>Lactobacillaceae</taxon>
        <taxon>Levilactobacillus</taxon>
    </lineage>
</organism>
<dbReference type="InterPro" id="IPR032675">
    <property type="entry name" value="LRR_dom_sf"/>
</dbReference>
<sequence>MKHVNDSKRHYKMYKQGKFWVFAGIVSAALVLAMPMTASADTSETIDQPQVSQKDTVSKQPDASVAEESNENMSSNDEEKTDSEPVNPVAKTTQSINDTDENTQSSPVTGSDKIPNKVPDKVEEETTLPKQSYRSYAPTAMPAVKTPAPTPTVKADQSIDDWMPNKQLQWIVLYNLQRELPELNLTSVDQITQDNIKQLSKLEAVGGNQTNKLDTYIDGKTAFSLDGLQYATGLNTINLKTTFGLGSSKYRGDIVDISPLAHLTNVTDLDLQHNRIQDITPLVTMTGLKSVYLNYNSIMDFSPIIGRSFAATPVTFGDFNQVLVLPTIKIDPNNPTATVNVKVVTKNGEHDALQIPNKVLCINESNYNDGLPDMFNIYYQGGTPVANADGSLTYTDIKAQEPGVTTYQNLRVAPLADKYYLTAKVQSKDNYNYFQIIQPYEMATAAAPVTVHYVDDTGATIHDDTQVNGLVGDAYATVPLVIDSYKLKTTPENAKGILSKTPIDVTYVYTADAKPITPIDPVPDAVGTVTVVSVDKDGNVLDQFVKTGKVGDRYDIAAPTIDGYQVVGEVNATGSFTTNDQTVTFTYTKVANDGDGATVTPADPTIPEKSSDNTGDKVATKPAVKPAVLKTNGQSAKATRNTPAKQVPKSDNQATTLPQTGDKSVSPVVGLAVLLGSLGTLVFRKRN</sequence>
<keyword evidence="5" id="KW-0677">Repeat</keyword>
<dbReference type="InterPro" id="IPR019931">
    <property type="entry name" value="LPXTG_anchor"/>
</dbReference>
<evidence type="ECO:0000259" key="9">
    <source>
        <dbReference type="PROSITE" id="PS50847"/>
    </source>
</evidence>
<dbReference type="Pfam" id="PF12799">
    <property type="entry name" value="LRR_4"/>
    <property type="match status" value="1"/>
</dbReference>
<dbReference type="Pfam" id="PF00746">
    <property type="entry name" value="Gram_pos_anchor"/>
    <property type="match status" value="1"/>
</dbReference>
<evidence type="ECO:0000256" key="6">
    <source>
        <dbReference type="ARBA" id="ARBA00023088"/>
    </source>
</evidence>
<dbReference type="InterPro" id="IPR009459">
    <property type="entry name" value="MucBP_dom"/>
</dbReference>
<dbReference type="InterPro" id="IPR025875">
    <property type="entry name" value="Leu-rich_rpt_4"/>
</dbReference>
<keyword evidence="3" id="KW-0433">Leucine-rich repeat</keyword>
<evidence type="ECO:0000256" key="5">
    <source>
        <dbReference type="ARBA" id="ARBA00022737"/>
    </source>
</evidence>
<dbReference type="EMBL" id="JAAVSD010000044">
    <property type="protein sequence ID" value="NLR30689.1"/>
    <property type="molecule type" value="Genomic_DNA"/>
</dbReference>
<feature type="compositionally biased region" description="Polar residues" evidence="7">
    <location>
        <begin position="90"/>
        <end position="109"/>
    </location>
</feature>
<dbReference type="NCBIfam" id="TIGR01167">
    <property type="entry name" value="LPXTG_anchor"/>
    <property type="match status" value="1"/>
</dbReference>
<evidence type="ECO:0000256" key="4">
    <source>
        <dbReference type="ARBA" id="ARBA00022729"/>
    </source>
</evidence>
<name>A0ABX1L8I8_9LACO</name>
<dbReference type="NCBIfam" id="TIGR03715">
    <property type="entry name" value="KxYKxGKxW"/>
    <property type="match status" value="1"/>
</dbReference>
<keyword evidence="4 8" id="KW-0732">Signal</keyword>
<dbReference type="PROSITE" id="PS51450">
    <property type="entry name" value="LRR"/>
    <property type="match status" value="1"/>
</dbReference>
<evidence type="ECO:0000256" key="7">
    <source>
        <dbReference type="SAM" id="MobiDB-lite"/>
    </source>
</evidence>
<dbReference type="Pfam" id="PF06458">
    <property type="entry name" value="MucBP"/>
    <property type="match status" value="2"/>
</dbReference>
<feature type="chain" id="PRO_5045971656" evidence="8">
    <location>
        <begin position="41"/>
        <end position="687"/>
    </location>
</feature>
<proteinExistence type="predicted"/>
<dbReference type="InterPro" id="IPR001611">
    <property type="entry name" value="Leu-rich_rpt"/>
</dbReference>
<evidence type="ECO:0000256" key="1">
    <source>
        <dbReference type="ARBA" id="ARBA00022512"/>
    </source>
</evidence>
<dbReference type="InterPro" id="IPR022263">
    <property type="entry name" value="KxYKxGKxW"/>
</dbReference>
<feature type="region of interest" description="Disordered" evidence="7">
    <location>
        <begin position="593"/>
        <end position="663"/>
    </location>
</feature>
<dbReference type="PROSITE" id="PS50847">
    <property type="entry name" value="GRAM_POS_ANCHORING"/>
    <property type="match status" value="1"/>
</dbReference>
<feature type="region of interest" description="Disordered" evidence="7">
    <location>
        <begin position="40"/>
        <end position="133"/>
    </location>
</feature>
<comment type="caution">
    <text evidence="10">The sequence shown here is derived from an EMBL/GenBank/DDBJ whole genome shotgun (WGS) entry which is preliminary data.</text>
</comment>
<protein>
    <submittedName>
        <fullName evidence="10">KxYKxGKxW signal peptide domain-containing protein</fullName>
    </submittedName>
</protein>
<accession>A0ABX1L8I8</accession>